<proteinExistence type="predicted"/>
<gene>
    <name evidence="2" type="ORF">AA314_08814</name>
</gene>
<dbReference type="AlphaFoldDB" id="A0AAC8QG94"/>
<dbReference type="KEGG" id="age:AA314_08814"/>
<evidence type="ECO:0000313" key="2">
    <source>
        <dbReference type="EMBL" id="AKJ07188.1"/>
    </source>
</evidence>
<feature type="region of interest" description="Disordered" evidence="1">
    <location>
        <begin position="29"/>
        <end position="63"/>
    </location>
</feature>
<protein>
    <submittedName>
        <fullName evidence="2">Uncharacterized protein</fullName>
    </submittedName>
</protein>
<evidence type="ECO:0000256" key="1">
    <source>
        <dbReference type="SAM" id="MobiDB-lite"/>
    </source>
</evidence>
<reference evidence="2 3" key="1">
    <citation type="submission" date="2015-05" db="EMBL/GenBank/DDBJ databases">
        <title>Genome assembly of Archangium gephyra DSM 2261.</title>
        <authorList>
            <person name="Sharma G."/>
            <person name="Subramanian S."/>
        </authorList>
    </citation>
    <scope>NUCLEOTIDE SEQUENCE [LARGE SCALE GENOMIC DNA]</scope>
    <source>
        <strain evidence="2 3">DSM 2261</strain>
    </source>
</reference>
<evidence type="ECO:0000313" key="3">
    <source>
        <dbReference type="Proteomes" id="UP000035579"/>
    </source>
</evidence>
<dbReference type="Proteomes" id="UP000035579">
    <property type="component" value="Chromosome"/>
</dbReference>
<dbReference type="EMBL" id="CP011509">
    <property type="protein sequence ID" value="AKJ07188.1"/>
    <property type="molecule type" value="Genomic_DNA"/>
</dbReference>
<accession>A0AAC8QG94</accession>
<name>A0AAC8QG94_9BACT</name>
<sequence length="63" mass="6903">MAHRAVARLRNDQLVRECFKGHRLHLLRDSAGGRTSTCKRGAPTSPRRCHPTAQPTGSARLAA</sequence>
<organism evidence="2 3">
    <name type="scientific">Archangium gephyra</name>
    <dbReference type="NCBI Taxonomy" id="48"/>
    <lineage>
        <taxon>Bacteria</taxon>
        <taxon>Pseudomonadati</taxon>
        <taxon>Myxococcota</taxon>
        <taxon>Myxococcia</taxon>
        <taxon>Myxococcales</taxon>
        <taxon>Cystobacterineae</taxon>
        <taxon>Archangiaceae</taxon>
        <taxon>Archangium</taxon>
    </lineage>
</organism>